<reference evidence="1" key="1">
    <citation type="submission" date="2005-02" db="EMBL/GenBank/DDBJ databases">
        <authorList>
            <person name="Lin H.-C."/>
            <person name="Chaw S.-M."/>
            <person name="Lin I.-P."/>
            <person name="Chow T.-Y."/>
            <person name="Chen H.-H."/>
            <person name="Chen W.-H."/>
            <person name="Cheng C.-H."/>
            <person name="Liu S.-M."/>
            <person name="Chang C.-C."/>
            <person name="Chang C.-C."/>
        </authorList>
    </citation>
    <scope>NUCLEOTIDE SEQUENCE</scope>
</reference>
<proteinExistence type="predicted"/>
<sequence length="86" mass="9942">MRGFNSRRSPITLFPIPKIRFSMFLFTATKNQTITIFVPFPASSSKRRITPRGCGFFSTNWGSPFTAPMGMVYRVHNYSSYYRTLT</sequence>
<dbReference type="EMBL" id="AY916449">
    <property type="protein sequence ID" value="AAW82563.1"/>
    <property type="molecule type" value="Genomic_DNA"/>
</dbReference>
<dbReference type="GeneID" id="3741785"/>
<keyword evidence="1" id="KW-0934">Plastid</keyword>
<protein>
    <submittedName>
        <fullName evidence="1">Uncharacterized protein</fullName>
    </submittedName>
</protein>
<evidence type="ECO:0000313" key="1">
    <source>
        <dbReference type="EMBL" id="AAW82563.1"/>
    </source>
</evidence>
<accession>Q3BAJ5</accession>
<reference evidence="1" key="2">
    <citation type="journal article" date="2006" name="Mol. Biol. Evol.">
        <title>The chloroplast genome of Phalaenopsis aphrodite (Orchidaceae): comparative analysis of evolutionary rate with that of grasses and its phylogenetic implications.</title>
        <authorList>
            <person name="Chang C.-C."/>
            <person name="Lin H.-C."/>
            <person name="Lin I.-P."/>
            <person name="Chow T.-Y."/>
            <person name="Chen H.-H."/>
            <person name="Chen W.-H."/>
            <person name="Cheng C.-H."/>
            <person name="Lin C.-Y."/>
            <person name="Liu S.-M."/>
            <person name="Chang C.-C."/>
            <person name="Chaw S.-M."/>
        </authorList>
    </citation>
    <scope>NUCLEOTIDE SEQUENCE</scope>
</reference>
<organism evidence="1">
    <name type="scientific">Phalaenopsis aphrodite subsp. formosana</name>
    <name type="common">Moth orchid</name>
    <dbReference type="NCBI Taxonomy" id="308872"/>
    <lineage>
        <taxon>Eukaryota</taxon>
        <taxon>Viridiplantae</taxon>
        <taxon>Streptophyta</taxon>
        <taxon>Embryophyta</taxon>
        <taxon>Tracheophyta</taxon>
        <taxon>Spermatophyta</taxon>
        <taxon>Magnoliopsida</taxon>
        <taxon>Liliopsida</taxon>
        <taxon>Asparagales</taxon>
        <taxon>Orchidaceae</taxon>
        <taxon>Epidendroideae</taxon>
        <taxon>Vandeae</taxon>
        <taxon>Aeridinae</taxon>
        <taxon>Phalaenopsis</taxon>
    </lineage>
</organism>
<name>Q3BAJ5_PHAAO</name>
<keyword evidence="1" id="KW-0150">Chloroplast</keyword>
<dbReference type="AlphaFoldDB" id="Q3BAJ5"/>
<geneLocation type="chloroplast" evidence="1"/>
<dbReference type="RefSeq" id="YP_358623.1">
    <property type="nucleotide sequence ID" value="NC_007499.1"/>
</dbReference>